<feature type="compositionally biased region" description="Low complexity" evidence="1">
    <location>
        <begin position="471"/>
        <end position="480"/>
    </location>
</feature>
<dbReference type="Proteomes" id="UP001054889">
    <property type="component" value="Unassembled WGS sequence"/>
</dbReference>
<feature type="compositionally biased region" description="Basic and acidic residues" evidence="1">
    <location>
        <begin position="1"/>
        <end position="38"/>
    </location>
</feature>
<accession>A0AAV5DVB3</accession>
<feature type="compositionally biased region" description="Basic and acidic residues" evidence="1">
    <location>
        <begin position="495"/>
        <end position="522"/>
    </location>
</feature>
<evidence type="ECO:0000313" key="4">
    <source>
        <dbReference type="Proteomes" id="UP001054889"/>
    </source>
</evidence>
<evidence type="ECO:0000256" key="1">
    <source>
        <dbReference type="SAM" id="MobiDB-lite"/>
    </source>
</evidence>
<dbReference type="Gene3D" id="2.60.200.20">
    <property type="match status" value="1"/>
</dbReference>
<organism evidence="3 4">
    <name type="scientific">Eleusine coracana subsp. coracana</name>
    <dbReference type="NCBI Taxonomy" id="191504"/>
    <lineage>
        <taxon>Eukaryota</taxon>
        <taxon>Viridiplantae</taxon>
        <taxon>Streptophyta</taxon>
        <taxon>Embryophyta</taxon>
        <taxon>Tracheophyta</taxon>
        <taxon>Spermatophyta</taxon>
        <taxon>Magnoliopsida</taxon>
        <taxon>Liliopsida</taxon>
        <taxon>Poales</taxon>
        <taxon>Poaceae</taxon>
        <taxon>PACMAD clade</taxon>
        <taxon>Chloridoideae</taxon>
        <taxon>Cynodonteae</taxon>
        <taxon>Eleusininae</taxon>
        <taxon>Eleusine</taxon>
    </lineage>
</organism>
<evidence type="ECO:0000259" key="2">
    <source>
        <dbReference type="PROSITE" id="PS50006"/>
    </source>
</evidence>
<feature type="compositionally biased region" description="Basic and acidic residues" evidence="1">
    <location>
        <begin position="100"/>
        <end position="143"/>
    </location>
</feature>
<feature type="region of interest" description="Disordered" evidence="1">
    <location>
        <begin position="1"/>
        <end position="143"/>
    </location>
</feature>
<feature type="region of interest" description="Disordered" evidence="1">
    <location>
        <begin position="355"/>
        <end position="378"/>
    </location>
</feature>
<dbReference type="InterPro" id="IPR000253">
    <property type="entry name" value="FHA_dom"/>
</dbReference>
<dbReference type="InterPro" id="IPR008984">
    <property type="entry name" value="SMAD_FHA_dom_sf"/>
</dbReference>
<sequence length="522" mass="57318">MASAVERRREEHSRRSRSPARDRERRRSPPARRKDSPARARSPAKTSESHRDRERSPPREKVKEHVRSPKHAREKSRSRSPARRRDSRSPSPRTKRLRRAQAEREMAHVSDGDHRKPSHREGRDTGRHREHAEGRDASKERKAERGGWLMVIAASPLTGKSRTRVGTRSMMLGEIHQGIASLGGRMLEDVNSRGHAVPGSEDADSVAKMTAAAEALEAKEKQKPSFELSGKLAEETNRVAGKLQTSLQITLPAASSMQFFSIGMPTLLHFILSWLHWWRSYCDHFIFHAFAFRLVEKEQPDGMMSKKVRPYLMDLDSTNGTYINENRIEPRRYYELFEKDTIKFGNSRYDHVTTDGRGRWRKERSGDGSADEVGKAEEDVRRWGGATCSGGGAAATGVAGEVVVPAVGGRGGAAVEERQCRGRGGGSGRQSREEGGGAGDSSRSHGIAAEDAISPAGIRRTSSGVWGGAGSWPPSAAGEGAWAGTGSSGCAVEDELGHAGEDELERATENELGARQRIRDGG</sequence>
<feature type="domain" description="FHA" evidence="2">
    <location>
        <begin position="311"/>
        <end position="328"/>
    </location>
</feature>
<proteinExistence type="predicted"/>
<dbReference type="InterPro" id="IPR050923">
    <property type="entry name" value="Cell_Proc_Reg/RNA_Proc"/>
</dbReference>
<protein>
    <recommendedName>
        <fullName evidence="2">FHA domain-containing protein</fullName>
    </recommendedName>
</protein>
<dbReference type="Pfam" id="PF00498">
    <property type="entry name" value="FHA"/>
    <property type="match status" value="1"/>
</dbReference>
<reference evidence="3" key="1">
    <citation type="journal article" date="2018" name="DNA Res.">
        <title>Multiple hybrid de novo genome assembly of finger millet, an orphan allotetraploid crop.</title>
        <authorList>
            <person name="Hatakeyama M."/>
            <person name="Aluri S."/>
            <person name="Balachadran M.T."/>
            <person name="Sivarajan S.R."/>
            <person name="Patrignani A."/>
            <person name="Gruter S."/>
            <person name="Poveda L."/>
            <person name="Shimizu-Inatsugi R."/>
            <person name="Baeten J."/>
            <person name="Francoijs K.J."/>
            <person name="Nataraja K.N."/>
            <person name="Reddy Y.A.N."/>
            <person name="Phadnis S."/>
            <person name="Ravikumar R.L."/>
            <person name="Schlapbach R."/>
            <person name="Sreeman S.M."/>
            <person name="Shimizu K.K."/>
        </authorList>
    </citation>
    <scope>NUCLEOTIDE SEQUENCE</scope>
</reference>
<evidence type="ECO:0000313" key="3">
    <source>
        <dbReference type="EMBL" id="GJN14136.1"/>
    </source>
</evidence>
<dbReference type="AlphaFoldDB" id="A0AAV5DVB3"/>
<feature type="compositionally biased region" description="Basic and acidic residues" evidence="1">
    <location>
        <begin position="47"/>
        <end position="67"/>
    </location>
</feature>
<dbReference type="PROSITE" id="PS50006">
    <property type="entry name" value="FHA_DOMAIN"/>
    <property type="match status" value="1"/>
</dbReference>
<dbReference type="EMBL" id="BQKI01000071">
    <property type="protein sequence ID" value="GJN14136.1"/>
    <property type="molecule type" value="Genomic_DNA"/>
</dbReference>
<reference evidence="3" key="2">
    <citation type="submission" date="2021-12" db="EMBL/GenBank/DDBJ databases">
        <title>Resequencing data analysis of finger millet.</title>
        <authorList>
            <person name="Hatakeyama M."/>
            <person name="Aluri S."/>
            <person name="Balachadran M.T."/>
            <person name="Sivarajan S.R."/>
            <person name="Poveda L."/>
            <person name="Shimizu-Inatsugi R."/>
            <person name="Schlapbach R."/>
            <person name="Sreeman S.M."/>
            <person name="Shimizu K.K."/>
        </authorList>
    </citation>
    <scope>NUCLEOTIDE SEQUENCE</scope>
</reference>
<feature type="region of interest" description="Disordered" evidence="1">
    <location>
        <begin position="410"/>
        <end position="522"/>
    </location>
</feature>
<dbReference type="SUPFAM" id="SSF49879">
    <property type="entry name" value="SMAD/FHA domain"/>
    <property type="match status" value="1"/>
</dbReference>
<name>A0AAV5DVB3_ELECO</name>
<gene>
    <name evidence="3" type="primary">gb00920</name>
    <name evidence="3" type="ORF">PR202_gb00920</name>
</gene>
<feature type="compositionally biased region" description="Basic residues" evidence="1">
    <location>
        <begin position="68"/>
        <end position="82"/>
    </location>
</feature>
<comment type="caution">
    <text evidence="3">The sequence shown here is derived from an EMBL/GenBank/DDBJ whole genome shotgun (WGS) entry which is preliminary data.</text>
</comment>
<keyword evidence="4" id="KW-1185">Reference proteome</keyword>
<dbReference type="PANTHER" id="PTHR23308">
    <property type="entry name" value="NUCLEAR INHIBITOR OF PROTEIN PHOSPHATASE-1"/>
    <property type="match status" value="1"/>
</dbReference>